<keyword evidence="1" id="KW-0378">Hydrolase</keyword>
<dbReference type="InterPro" id="IPR000086">
    <property type="entry name" value="NUDIX_hydrolase_dom"/>
</dbReference>
<sequence>MDVVTLEEVDQPISRLKTKNPAVARFSAGFIVVRPNSANLSELEVLLIRRAYGGSWAEAWETPQGGNEEKDKTIRDTALRETKEEAGLIIQPENVFPLAYRITFEHKGSLMTSYQMIAMVDREADINISDEHLAWRFFDEEEVEQFGLFDKNKIQQDPHVMLQGKKEMLCHFFANEESLRKGEMEAIVSVKTQ</sequence>
<dbReference type="GO" id="GO:0004081">
    <property type="term" value="F:bis(5'-nucleosyl)-tetraphosphatase (asymmetrical) activity"/>
    <property type="evidence" value="ECO:0007669"/>
    <property type="project" value="TreeGrafter"/>
</dbReference>
<comment type="caution">
    <text evidence="3">The sequence shown here is derived from an EMBL/GenBank/DDBJ whole genome shotgun (WGS) entry which is preliminary data.</text>
</comment>
<evidence type="ECO:0000313" key="4">
    <source>
        <dbReference type="Proteomes" id="UP001147746"/>
    </source>
</evidence>
<dbReference type="AlphaFoldDB" id="A0A9W9QBD4"/>
<proteinExistence type="predicted"/>
<gene>
    <name evidence="3" type="ORF">N7476_000339</name>
</gene>
<evidence type="ECO:0000313" key="3">
    <source>
        <dbReference type="EMBL" id="KAJ5330556.1"/>
    </source>
</evidence>
<evidence type="ECO:0000256" key="1">
    <source>
        <dbReference type="ARBA" id="ARBA00022801"/>
    </source>
</evidence>
<dbReference type="GO" id="GO:0006754">
    <property type="term" value="P:ATP biosynthetic process"/>
    <property type="evidence" value="ECO:0007669"/>
    <property type="project" value="TreeGrafter"/>
</dbReference>
<evidence type="ECO:0000259" key="2">
    <source>
        <dbReference type="PROSITE" id="PS51462"/>
    </source>
</evidence>
<protein>
    <recommendedName>
        <fullName evidence="2">Nudix hydrolase domain-containing protein</fullName>
    </recommendedName>
</protein>
<dbReference type="PANTHER" id="PTHR21340">
    <property type="entry name" value="DIADENOSINE 5,5-P1,P4-TETRAPHOSPHATE PYROPHOSPHOHYDROLASE MUTT"/>
    <property type="match status" value="1"/>
</dbReference>
<dbReference type="PANTHER" id="PTHR21340:SF0">
    <property type="entry name" value="BIS(5'-NUCLEOSYL)-TETRAPHOSPHATASE [ASYMMETRICAL]"/>
    <property type="match status" value="1"/>
</dbReference>
<reference evidence="3" key="2">
    <citation type="journal article" date="2023" name="IMA Fungus">
        <title>Comparative genomic study of the Penicillium genus elucidates a diverse pangenome and 15 lateral gene transfer events.</title>
        <authorList>
            <person name="Petersen C."/>
            <person name="Sorensen T."/>
            <person name="Nielsen M.R."/>
            <person name="Sondergaard T.E."/>
            <person name="Sorensen J.L."/>
            <person name="Fitzpatrick D.A."/>
            <person name="Frisvad J.C."/>
            <person name="Nielsen K.L."/>
        </authorList>
    </citation>
    <scope>NUCLEOTIDE SEQUENCE</scope>
    <source>
        <strain evidence="3">IBT 21472</strain>
    </source>
</reference>
<dbReference type="Proteomes" id="UP001147746">
    <property type="component" value="Unassembled WGS sequence"/>
</dbReference>
<accession>A0A9W9QBD4</accession>
<dbReference type="Pfam" id="PF00293">
    <property type="entry name" value="NUDIX"/>
    <property type="match status" value="1"/>
</dbReference>
<dbReference type="InterPro" id="IPR051325">
    <property type="entry name" value="Nudix_hydrolase_domain"/>
</dbReference>
<feature type="domain" description="Nudix hydrolase" evidence="2">
    <location>
        <begin position="23"/>
        <end position="162"/>
    </location>
</feature>
<dbReference type="Gene3D" id="3.90.79.10">
    <property type="entry name" value="Nucleoside Triphosphate Pyrophosphohydrolase"/>
    <property type="match status" value="1"/>
</dbReference>
<dbReference type="InterPro" id="IPR015797">
    <property type="entry name" value="NUDIX_hydrolase-like_dom_sf"/>
</dbReference>
<name>A0A9W9QBD4_9EURO</name>
<dbReference type="EMBL" id="JAPZBO010000001">
    <property type="protein sequence ID" value="KAJ5330556.1"/>
    <property type="molecule type" value="Genomic_DNA"/>
</dbReference>
<dbReference type="GO" id="GO:0006167">
    <property type="term" value="P:AMP biosynthetic process"/>
    <property type="evidence" value="ECO:0007669"/>
    <property type="project" value="TreeGrafter"/>
</dbReference>
<dbReference type="SUPFAM" id="SSF55811">
    <property type="entry name" value="Nudix"/>
    <property type="match status" value="1"/>
</dbReference>
<keyword evidence="4" id="KW-1185">Reference proteome</keyword>
<dbReference type="PROSITE" id="PS51462">
    <property type="entry name" value="NUDIX"/>
    <property type="match status" value="1"/>
</dbReference>
<organism evidence="3 4">
    <name type="scientific">Penicillium atrosanguineum</name>
    <dbReference type="NCBI Taxonomy" id="1132637"/>
    <lineage>
        <taxon>Eukaryota</taxon>
        <taxon>Fungi</taxon>
        <taxon>Dikarya</taxon>
        <taxon>Ascomycota</taxon>
        <taxon>Pezizomycotina</taxon>
        <taxon>Eurotiomycetes</taxon>
        <taxon>Eurotiomycetidae</taxon>
        <taxon>Eurotiales</taxon>
        <taxon>Aspergillaceae</taxon>
        <taxon>Penicillium</taxon>
    </lineage>
</organism>
<reference evidence="3" key="1">
    <citation type="submission" date="2022-12" db="EMBL/GenBank/DDBJ databases">
        <authorList>
            <person name="Petersen C."/>
        </authorList>
    </citation>
    <scope>NUCLEOTIDE SEQUENCE</scope>
    <source>
        <strain evidence="3">IBT 21472</strain>
    </source>
</reference>